<evidence type="ECO:0000313" key="2">
    <source>
        <dbReference type="EMBL" id="CAN74775.1"/>
    </source>
</evidence>
<organism evidence="2">
    <name type="scientific">Vitis vinifera</name>
    <name type="common">Grape</name>
    <dbReference type="NCBI Taxonomy" id="29760"/>
    <lineage>
        <taxon>Eukaryota</taxon>
        <taxon>Viridiplantae</taxon>
        <taxon>Streptophyta</taxon>
        <taxon>Embryophyta</taxon>
        <taxon>Tracheophyta</taxon>
        <taxon>Spermatophyta</taxon>
        <taxon>Magnoliopsida</taxon>
        <taxon>eudicotyledons</taxon>
        <taxon>Gunneridae</taxon>
        <taxon>Pentapetalae</taxon>
        <taxon>rosids</taxon>
        <taxon>Vitales</taxon>
        <taxon>Vitaceae</taxon>
        <taxon>Viteae</taxon>
        <taxon>Vitis</taxon>
    </lineage>
</organism>
<reference evidence="2" key="1">
    <citation type="journal article" date="2007" name="PLoS ONE">
        <title>The first genome sequence of an elite grapevine cultivar (Pinot noir Vitis vinifera L.): coping with a highly heterozygous genome.</title>
        <authorList>
            <person name="Velasco R."/>
            <person name="Zharkikh A."/>
            <person name="Troggio M."/>
            <person name="Cartwright D.A."/>
            <person name="Cestaro A."/>
            <person name="Pruss D."/>
            <person name="Pindo M."/>
            <person name="FitzGerald L.M."/>
            <person name="Vezzulli S."/>
            <person name="Reid J."/>
            <person name="Malacarne G."/>
            <person name="Iliev D."/>
            <person name="Coppola G."/>
            <person name="Wardell B."/>
            <person name="Micheletti D."/>
            <person name="Macalma T."/>
            <person name="Facci M."/>
            <person name="Mitchell J.T."/>
            <person name="Perazzolli M."/>
            <person name="Eldredge G."/>
            <person name="Gatto P."/>
            <person name="Oyzerski R."/>
            <person name="Moretto M."/>
            <person name="Gutin N."/>
            <person name="Stefanini M."/>
            <person name="Chen Y."/>
            <person name="Segala C."/>
            <person name="Davenport C."/>
            <person name="Dematte L."/>
            <person name="Mraz A."/>
            <person name="Battilana J."/>
            <person name="Stormo K."/>
            <person name="Costa F."/>
            <person name="Tao Q."/>
            <person name="Si-Ammour A."/>
            <person name="Harkins T."/>
            <person name="Lackey A."/>
            <person name="Perbost C."/>
            <person name="Taillon B."/>
            <person name="Stella A."/>
            <person name="Solovyev V."/>
            <person name="Fawcett J.A."/>
            <person name="Sterck L."/>
            <person name="Vandepoele K."/>
            <person name="Grando S.M."/>
            <person name="Toppo S."/>
            <person name="Moser C."/>
            <person name="Lanchbury J."/>
            <person name="Bogden R."/>
            <person name="Skolnick M."/>
            <person name="Sgaramella V."/>
            <person name="Bhatnagar S.K."/>
            <person name="Fontana P."/>
            <person name="Gutin A."/>
            <person name="Van de Peer Y."/>
            <person name="Salamini F."/>
            <person name="Viola R."/>
        </authorList>
    </citation>
    <scope>NUCLEOTIDE SEQUENCE</scope>
</reference>
<dbReference type="EMBL" id="AM465116">
    <property type="protein sequence ID" value="CAN74775.1"/>
    <property type="molecule type" value="Genomic_DNA"/>
</dbReference>
<sequence length="136" mass="15360">MTIVDYKQSHNDHTLFVKHSALGGVTVIMVYVDDIIVTGNDLEEREALNRCLAKEFKIKELGRLKYFLGIEEIGKTRSKSTDTPIDLNRKLREASKDAAINKGNLITWRSKKQNIVARSSAEAEFCAMAQGIYELL</sequence>
<dbReference type="InterPro" id="IPR013103">
    <property type="entry name" value="RVT_2"/>
</dbReference>
<dbReference type="Pfam" id="PF07727">
    <property type="entry name" value="RVT_2"/>
    <property type="match status" value="1"/>
</dbReference>
<name>A5BMY0_VITVI</name>
<accession>A5BMY0</accession>
<feature type="domain" description="Reverse transcriptase Ty1/copia-type" evidence="1">
    <location>
        <begin position="5"/>
        <end position="75"/>
    </location>
</feature>
<evidence type="ECO:0000259" key="1">
    <source>
        <dbReference type="Pfam" id="PF07727"/>
    </source>
</evidence>
<dbReference type="AlphaFoldDB" id="A5BMY0"/>
<gene>
    <name evidence="2" type="ORF">VITISV_035589</name>
</gene>
<protein>
    <recommendedName>
        <fullName evidence="1">Reverse transcriptase Ty1/copia-type domain-containing protein</fullName>
    </recommendedName>
</protein>
<proteinExistence type="predicted"/>